<sequence length="104" mass="11402">MNNLLMLITGMMLVTYIPRLLPFIVVTGRRLPEGLRRFLLYIPYTALGALIFPGVFNSIPQMPIAAVLAMVFAGAYAWKKGGIIISVVGAIFVAFCSLYIGSYL</sequence>
<dbReference type="RefSeq" id="WP_151866940.1">
    <property type="nucleotide sequence ID" value="NZ_WBZB01000052.1"/>
</dbReference>
<dbReference type="Proteomes" id="UP000465601">
    <property type="component" value="Unassembled WGS sequence"/>
</dbReference>
<feature type="transmembrane region" description="Helical" evidence="1">
    <location>
        <begin position="38"/>
        <end position="56"/>
    </location>
</feature>
<dbReference type="AlphaFoldDB" id="A0A833HME9"/>
<keyword evidence="1" id="KW-0472">Membrane</keyword>
<keyword evidence="1" id="KW-1133">Transmembrane helix</keyword>
<comment type="caution">
    <text evidence="2">The sequence shown here is derived from an EMBL/GenBank/DDBJ whole genome shotgun (WGS) entry which is preliminary data.</text>
</comment>
<keyword evidence="3" id="KW-1185">Reference proteome</keyword>
<proteinExistence type="predicted"/>
<name>A0A833HME9_9FIRM</name>
<accession>A0A833HME9</accession>
<feature type="transmembrane region" description="Helical" evidence="1">
    <location>
        <begin position="6"/>
        <end position="26"/>
    </location>
</feature>
<feature type="transmembrane region" description="Helical" evidence="1">
    <location>
        <begin position="83"/>
        <end position="101"/>
    </location>
</feature>
<dbReference type="InterPro" id="IPR008407">
    <property type="entry name" value="Brnchd-chn_aa_trnsp_AzlD"/>
</dbReference>
<evidence type="ECO:0000313" key="2">
    <source>
        <dbReference type="EMBL" id="KAB3526330.1"/>
    </source>
</evidence>
<reference evidence="2 3" key="1">
    <citation type="submission" date="2019-10" db="EMBL/GenBank/DDBJ databases">
        <title>Alkaliphilus serpentinus sp. nov. and Alkaliphilus pronyensis sp. nov., two novel anaerobic alkaliphilic species isolated from the serpentinized-hosted hydrothermal field of the Prony Bay (New Caledonia).</title>
        <authorList>
            <person name="Postec A."/>
        </authorList>
    </citation>
    <scope>NUCLEOTIDE SEQUENCE [LARGE SCALE GENOMIC DNA]</scope>
    <source>
        <strain evidence="2 3">LacT</strain>
    </source>
</reference>
<organism evidence="2 3">
    <name type="scientific">Alkaliphilus serpentinus</name>
    <dbReference type="NCBI Taxonomy" id="1482731"/>
    <lineage>
        <taxon>Bacteria</taxon>
        <taxon>Bacillati</taxon>
        <taxon>Bacillota</taxon>
        <taxon>Clostridia</taxon>
        <taxon>Peptostreptococcales</taxon>
        <taxon>Natronincolaceae</taxon>
        <taxon>Alkaliphilus</taxon>
    </lineage>
</organism>
<evidence type="ECO:0000313" key="3">
    <source>
        <dbReference type="Proteomes" id="UP000465601"/>
    </source>
</evidence>
<dbReference type="OrthoDB" id="9811308at2"/>
<dbReference type="EMBL" id="WBZB01000052">
    <property type="protein sequence ID" value="KAB3526330.1"/>
    <property type="molecule type" value="Genomic_DNA"/>
</dbReference>
<keyword evidence="1" id="KW-0812">Transmembrane</keyword>
<protein>
    <submittedName>
        <fullName evidence="2">AzlD domain-containing protein</fullName>
    </submittedName>
</protein>
<dbReference type="Pfam" id="PF05437">
    <property type="entry name" value="AzlD"/>
    <property type="match status" value="1"/>
</dbReference>
<evidence type="ECO:0000256" key="1">
    <source>
        <dbReference type="SAM" id="Phobius"/>
    </source>
</evidence>
<gene>
    <name evidence="2" type="ORF">F8153_13805</name>
</gene>